<dbReference type="AlphaFoldDB" id="A0A561XIK5"/>
<feature type="region of interest" description="Disordered" evidence="7">
    <location>
        <begin position="287"/>
        <end position="310"/>
    </location>
</feature>
<dbReference type="Gene3D" id="3.40.50.11540">
    <property type="entry name" value="NADH-ubiquinone oxidoreductase 51kDa subunit"/>
    <property type="match status" value="1"/>
</dbReference>
<dbReference type="Pfam" id="PF10531">
    <property type="entry name" value="SLBB"/>
    <property type="match status" value="1"/>
</dbReference>
<evidence type="ECO:0000313" key="9">
    <source>
        <dbReference type="EMBL" id="TWG35961.1"/>
    </source>
</evidence>
<protein>
    <submittedName>
        <fullName evidence="9">NAD-dependent formate dehydrogenase flavoprotein subunit</fullName>
    </submittedName>
</protein>
<dbReference type="PROSITE" id="PS00644">
    <property type="entry name" value="COMPLEX1_51K_1"/>
    <property type="match status" value="1"/>
</dbReference>
<dbReference type="SMART" id="SM00928">
    <property type="entry name" value="NADH_4Fe-4S"/>
    <property type="match status" value="1"/>
</dbReference>
<evidence type="ECO:0000256" key="5">
    <source>
        <dbReference type="ARBA" id="ARBA00023004"/>
    </source>
</evidence>
<dbReference type="CDD" id="cd03082">
    <property type="entry name" value="TRX_Fd_NuoE_W_FDH_beta"/>
    <property type="match status" value="1"/>
</dbReference>
<dbReference type="SUPFAM" id="SSF142019">
    <property type="entry name" value="Nqo1 FMN-binding domain-like"/>
    <property type="match status" value="2"/>
</dbReference>
<dbReference type="InterPro" id="IPR001949">
    <property type="entry name" value="NADH-UbQ_OxRdtase_51kDa_CS"/>
</dbReference>
<evidence type="ECO:0000259" key="8">
    <source>
        <dbReference type="SMART" id="SM00928"/>
    </source>
</evidence>
<dbReference type="GO" id="GO:0046872">
    <property type="term" value="F:metal ion binding"/>
    <property type="evidence" value="ECO:0007669"/>
    <property type="project" value="UniProtKB-KW"/>
</dbReference>
<sequence>MHLAPEAPTVAAVSVNDMRERIRRKSRLKGRQPEDAAMAEVAQLLGPRPATGFRRDLLIEYLHRLNDHFGVLHDRHLVALAKQMNLPMAEVYEVASFYHHFEIVRGEEAQAPRLVVRVCDSLSCSMAGARDLLAALPERLRAAGQGDVQVLAVPCVGRCEQAPVAVVHQCPVPHATVGGVLEAVDLKPNRAVALHPYAQGAINFDIAECVEASVPAQPDGISPAHTDLATYRAHGGYQTAAALVNGEMDAEAVLAAMEDSGLRGLGGAGFPAGRKWRIVREQAALAERRAAPSEATAPSGGSGPREAGERAGTAVMAVNIDEGEPGTFKDRTYLERDPHRFLEGVLIAAQVVGTEAIYIYLRDEYHGCRALLQRALDDLRADPPCPLPHIELRRGAGAYICGEESAMIESIEGKRGEPRMRPPYIAQVGLFGRPTLEHNFETLYWVRDIVERGPQWFASFGRHGRKGLRSFSVSGRVKHPGVKLAPAGITVQELIDEYCGGMRDGHQLYAYLPGGASGGILPASLNQIPLDFDTLQPYGCFIGSAAVIVLSQHDRARDAALNVMRFFEHESCGQCTPCRVGTAKAATLMQAPKWDEELLDDLAQVMADASICGLGQAAPNPIRCIHKYFAHEVGEEPWPGDLPKPRNSPLTEQLPTGVKP</sequence>
<dbReference type="GO" id="GO:0010181">
    <property type="term" value="F:FMN binding"/>
    <property type="evidence" value="ECO:0007669"/>
    <property type="project" value="InterPro"/>
</dbReference>
<feature type="region of interest" description="Disordered" evidence="7">
    <location>
        <begin position="637"/>
        <end position="660"/>
    </location>
</feature>
<comment type="similarity">
    <text evidence="2">Belongs to the complex I 51 kDa subunit family.</text>
</comment>
<evidence type="ECO:0000256" key="7">
    <source>
        <dbReference type="SAM" id="MobiDB-lite"/>
    </source>
</evidence>
<evidence type="ECO:0000256" key="2">
    <source>
        <dbReference type="ARBA" id="ARBA00007523"/>
    </source>
</evidence>
<dbReference type="GO" id="GO:0008137">
    <property type="term" value="F:NADH dehydrogenase (ubiquinone) activity"/>
    <property type="evidence" value="ECO:0007669"/>
    <property type="project" value="InterPro"/>
</dbReference>
<comment type="caution">
    <text evidence="9">The sequence shown here is derived from an EMBL/GenBank/DDBJ whole genome shotgun (WGS) entry which is preliminary data.</text>
</comment>
<proteinExistence type="inferred from homology"/>
<dbReference type="Pfam" id="PF01257">
    <property type="entry name" value="2Fe-2S_thioredx"/>
    <property type="match status" value="1"/>
</dbReference>
<accession>A0A561XIK5</accession>
<dbReference type="SUPFAM" id="SSF52833">
    <property type="entry name" value="Thioredoxin-like"/>
    <property type="match status" value="1"/>
</dbReference>
<evidence type="ECO:0000256" key="1">
    <source>
        <dbReference type="ARBA" id="ARBA00001917"/>
    </source>
</evidence>
<keyword evidence="5" id="KW-0408">Iron</keyword>
<keyword evidence="6" id="KW-0411">Iron-sulfur</keyword>
<dbReference type="FunFam" id="3.10.20.600:FF:000006">
    <property type="entry name" value="Formate dehydrogenase, beta subunit"/>
    <property type="match status" value="1"/>
</dbReference>
<dbReference type="Pfam" id="PF10589">
    <property type="entry name" value="NADH_4Fe-4S"/>
    <property type="match status" value="1"/>
</dbReference>
<dbReference type="InterPro" id="IPR019554">
    <property type="entry name" value="Soluble_ligand-bd"/>
</dbReference>
<keyword evidence="4" id="KW-0479">Metal-binding</keyword>
<gene>
    <name evidence="9" type="ORF">ATF69_3531</name>
</gene>
<evidence type="ECO:0000313" key="10">
    <source>
        <dbReference type="Proteomes" id="UP000321485"/>
    </source>
</evidence>
<dbReference type="InterPro" id="IPR036249">
    <property type="entry name" value="Thioredoxin-like_sf"/>
</dbReference>
<dbReference type="Gene3D" id="1.10.10.1590">
    <property type="entry name" value="NADH-quinone oxidoreductase subunit E"/>
    <property type="match status" value="1"/>
</dbReference>
<dbReference type="RefSeq" id="WP_146871773.1">
    <property type="nucleotide sequence ID" value="NZ_VJWE01000015.1"/>
</dbReference>
<dbReference type="PANTHER" id="PTHR43578">
    <property type="entry name" value="NADH-QUINONE OXIDOREDUCTASE SUBUNIT F"/>
    <property type="match status" value="1"/>
</dbReference>
<dbReference type="PANTHER" id="PTHR43578:SF3">
    <property type="entry name" value="NADH-QUINONE OXIDOREDUCTASE SUBUNIT F"/>
    <property type="match status" value="1"/>
</dbReference>
<dbReference type="InterPro" id="IPR019575">
    <property type="entry name" value="Nuop51_4Fe4S-bd"/>
</dbReference>
<comment type="cofactor">
    <cofactor evidence="1">
        <name>FMN</name>
        <dbReference type="ChEBI" id="CHEBI:58210"/>
    </cofactor>
</comment>
<dbReference type="EMBL" id="VJWE01000015">
    <property type="protein sequence ID" value="TWG35961.1"/>
    <property type="molecule type" value="Genomic_DNA"/>
</dbReference>
<name>A0A561XIK5_ACIDE</name>
<organism evidence="9 10">
    <name type="scientific">Acidovorax delafieldii</name>
    <name type="common">Pseudomonas delafieldii</name>
    <dbReference type="NCBI Taxonomy" id="47920"/>
    <lineage>
        <taxon>Bacteria</taxon>
        <taxon>Pseudomonadati</taxon>
        <taxon>Pseudomonadota</taxon>
        <taxon>Betaproteobacteria</taxon>
        <taxon>Burkholderiales</taxon>
        <taxon>Comamonadaceae</taxon>
        <taxon>Acidovorax</taxon>
    </lineage>
</organism>
<dbReference type="InterPro" id="IPR037207">
    <property type="entry name" value="Nuop51_4Fe4S-bd_sf"/>
</dbReference>
<evidence type="ECO:0000256" key="4">
    <source>
        <dbReference type="ARBA" id="ARBA00022723"/>
    </source>
</evidence>
<dbReference type="GO" id="GO:0051539">
    <property type="term" value="F:4 iron, 4 sulfur cluster binding"/>
    <property type="evidence" value="ECO:0007669"/>
    <property type="project" value="UniProtKB-KW"/>
</dbReference>
<evidence type="ECO:0000256" key="3">
    <source>
        <dbReference type="ARBA" id="ARBA00022485"/>
    </source>
</evidence>
<dbReference type="GeneID" id="51112575"/>
<dbReference type="Gene3D" id="1.20.1440.230">
    <property type="entry name" value="NADH-ubiquinone oxidoreductase 51kDa subunit, iron-sulphur binding domain"/>
    <property type="match status" value="1"/>
</dbReference>
<dbReference type="SUPFAM" id="SSF140490">
    <property type="entry name" value="Nqo1C-terminal domain-like"/>
    <property type="match status" value="1"/>
</dbReference>
<dbReference type="InterPro" id="IPR011538">
    <property type="entry name" value="Nuo51_FMN-bd"/>
</dbReference>
<reference evidence="9 10" key="1">
    <citation type="journal article" date="2015" name="Stand. Genomic Sci.">
        <title>Genomic Encyclopedia of Bacterial and Archaeal Type Strains, Phase III: the genomes of soil and plant-associated and newly described type strains.</title>
        <authorList>
            <person name="Whitman W.B."/>
            <person name="Woyke T."/>
            <person name="Klenk H.P."/>
            <person name="Zhou Y."/>
            <person name="Lilburn T.G."/>
            <person name="Beck B.J."/>
            <person name="De Vos P."/>
            <person name="Vandamme P."/>
            <person name="Eisen J.A."/>
            <person name="Garrity G."/>
            <person name="Hugenholtz P."/>
            <person name="Kyrpides N.C."/>
        </authorList>
    </citation>
    <scope>NUCLEOTIDE SEQUENCE [LARGE SCALE GENOMIC DNA]</scope>
    <source>
        <strain evidence="9 10">DSM 64</strain>
    </source>
</reference>
<dbReference type="PROSITE" id="PS00645">
    <property type="entry name" value="COMPLEX1_51K_2"/>
    <property type="match status" value="1"/>
</dbReference>
<dbReference type="Pfam" id="PF01512">
    <property type="entry name" value="Complex1_51K"/>
    <property type="match status" value="1"/>
</dbReference>
<feature type="domain" description="NADH-ubiquinone oxidoreductase 51kDa subunit iron-sulphur binding" evidence="8">
    <location>
        <begin position="557"/>
        <end position="602"/>
    </location>
</feature>
<dbReference type="SUPFAM" id="SSF142984">
    <property type="entry name" value="Nqo1 middle domain-like"/>
    <property type="match status" value="1"/>
</dbReference>
<dbReference type="Gene3D" id="3.10.20.600">
    <property type="match status" value="1"/>
</dbReference>
<keyword evidence="3" id="KW-0004">4Fe-4S</keyword>
<evidence type="ECO:0000256" key="6">
    <source>
        <dbReference type="ARBA" id="ARBA00023014"/>
    </source>
</evidence>
<dbReference type="Gene3D" id="3.40.30.10">
    <property type="entry name" value="Glutaredoxin"/>
    <property type="match status" value="1"/>
</dbReference>
<dbReference type="InterPro" id="IPR041921">
    <property type="entry name" value="NuoE_N"/>
</dbReference>
<dbReference type="InterPro" id="IPR037225">
    <property type="entry name" value="Nuo51_FMN-bd_sf"/>
</dbReference>
<dbReference type="Proteomes" id="UP000321485">
    <property type="component" value="Unassembled WGS sequence"/>
</dbReference>